<dbReference type="Pfam" id="PF14850">
    <property type="entry name" value="Pro_dh-DNA_bdg"/>
    <property type="match status" value="1"/>
</dbReference>
<dbReference type="GO" id="GO:0003842">
    <property type="term" value="F:L-glutamate gamma-semialdehyde dehydrogenase activity"/>
    <property type="evidence" value="ECO:0007669"/>
    <property type="project" value="UniProtKB-UniRule"/>
</dbReference>
<feature type="domain" description="Proline dehydrogenase PutA" evidence="10">
    <location>
        <begin position="64"/>
        <end position="177"/>
    </location>
</feature>
<feature type="active site" evidence="6">
    <location>
        <position position="801"/>
    </location>
</feature>
<organism evidence="11 12">
    <name type="scientific">Kordiimonas lacus</name>
    <dbReference type="NCBI Taxonomy" id="637679"/>
    <lineage>
        <taxon>Bacteria</taxon>
        <taxon>Pseudomonadati</taxon>
        <taxon>Pseudomonadota</taxon>
        <taxon>Alphaproteobacteria</taxon>
        <taxon>Kordiimonadales</taxon>
        <taxon>Kordiimonadaceae</taxon>
        <taxon>Kordiimonas</taxon>
    </lineage>
</organism>
<evidence type="ECO:0000259" key="9">
    <source>
        <dbReference type="Pfam" id="PF01619"/>
    </source>
</evidence>
<evidence type="ECO:0000256" key="4">
    <source>
        <dbReference type="ARBA" id="ARBA00048142"/>
    </source>
</evidence>
<protein>
    <recommendedName>
        <fullName evidence="5">Bifunctional protein PutA</fullName>
    </recommendedName>
    <domain>
        <recommendedName>
            <fullName evidence="5">Proline dehydrogenase</fullName>
            <ecNumber evidence="5">1.5.5.2</ecNumber>
        </recommendedName>
        <alternativeName>
            <fullName evidence="5">Proline oxidase</fullName>
        </alternativeName>
    </domain>
    <domain>
        <recommendedName>
            <fullName evidence="5">Delta-1-pyrroline-5-carboxylate dehydrogenase</fullName>
            <shortName evidence="5">P5C dehydrogenase</shortName>
            <ecNumber evidence="5">1.2.1.88</ecNumber>
        </recommendedName>
        <alternativeName>
            <fullName evidence="5">L-glutamate gamma-semialdehyde dehydrogenase</fullName>
        </alternativeName>
    </domain>
</protein>
<dbReference type="InterPro" id="IPR016162">
    <property type="entry name" value="Ald_DH_N"/>
</dbReference>
<dbReference type="PIRSF" id="PIRSF000197">
    <property type="entry name" value="Bifunct_PutA"/>
    <property type="match status" value="1"/>
</dbReference>
<keyword evidence="5" id="KW-0274">FAD</keyword>
<sequence>MYAMCDLKNLRNEIASSKLLDEEVLVQRLLDQCEISDDGAEQIEAAACRVVENARTQKDVQPLMDAFFLEYGLSNQEGIALMCLAEALLRVPDKKTRDALIADKIAPGEWAAHIGHADSFFVNASTWGLRLTGQVIALGKAEEGAPDRILGRMIHRLGEPVIRAAMMQAMKVLGAEFVLGETMDEAISRGKKLYGPNQLYSFDMLGEAARTFADADRYFEAYKAAIQVAGEQGAGNSVYDRSGISIKLSALHPSYEYTKREELLRDLLPRVTELASLAALLGVKLSIDAEEADRLELSLDIFEGVVRSGEVQQDWEGFGLVLQAYGKRALPVIHWLDALSRDTGMKFMVRLVKGAYWDSEIKHAQEQGLEDFPVFTRKATSDLSYLVCAQEILKRSDRLFGQFATHNAHTVAAISYLAMGKAGGFEFQRLHGMGRLVYDVAFQGQEVCPPVRVYAPVGGHKDLLAYLVRRLLENGANSSFVNRFMDKSIPPADVVQDPIKVTRGLNEFRHPSIPLPKRIFGMSRDNSMGLDLTSAAVLDELTQAVKDCAGESFDVGPLVPGVRPGQDGGRPVTNPADNTEIIGTVRYATPDEVGAAFDAARKSQPAWDRLGGAKRAVLLNKAADMLEADLIPLIAILVREAGKTYPDAVAEVREAVDFCRYYAGQAEREFTDYVSLPGPAGEENTIGLHGRGVFVCISPWNFPLAIFVGQVVAALAAGNTVLAKSAEQTPIIADRAIRTLHKAGVPEDVAMLLPGDGAVGGELVQHPAVGGVAFTGSTQTAHAINHVLAMKPGPIVPFIAETGGQNVMFVDSTALLEQVTDDVVQSAFKSAGQRCSALRVLYLQEDIADAAIDMIKGAMDTLKIGSPADIDTDVGPVIDRRASDKLGEHCYHMARSCDNHYALELPADCRNGTFIAPHLFEIGSITELSEEQFGPILHIVRYAESQLEEKLQEAFSTGYGLTLGIHTRMESRWREVFKKAPVGNTYINRNMVGAVVGSQPFGGQGLSGTGYKAGGPRYLYKFATEKTLSVNIMASGGDPAILMVS</sequence>
<dbReference type="InterPro" id="IPR024089">
    <property type="entry name" value="PRODH_PutA_dom_I/II"/>
</dbReference>
<comment type="catalytic activity">
    <reaction evidence="5">
        <text>L-proline + a quinone = (S)-1-pyrroline-5-carboxylate + a quinol + H(+)</text>
        <dbReference type="Rhea" id="RHEA:23784"/>
        <dbReference type="ChEBI" id="CHEBI:15378"/>
        <dbReference type="ChEBI" id="CHEBI:17388"/>
        <dbReference type="ChEBI" id="CHEBI:24646"/>
        <dbReference type="ChEBI" id="CHEBI:60039"/>
        <dbReference type="ChEBI" id="CHEBI:132124"/>
        <dbReference type="EC" id="1.5.5.2"/>
    </reaction>
</comment>
<dbReference type="PANTHER" id="PTHR42862">
    <property type="entry name" value="DELTA-1-PYRROLINE-5-CARBOXYLATE DEHYDROGENASE 1, ISOFORM A-RELATED"/>
    <property type="match status" value="1"/>
</dbReference>
<dbReference type="EC" id="1.2.1.88" evidence="5"/>
<feature type="domain" description="Proline dehydrogenase" evidence="9">
    <location>
        <begin position="188"/>
        <end position="483"/>
    </location>
</feature>
<evidence type="ECO:0000256" key="6">
    <source>
        <dbReference type="PIRSR" id="PIRSR000197-1"/>
    </source>
</evidence>
<feature type="domain" description="Aldehyde dehydrogenase" evidence="8">
    <location>
        <begin position="570"/>
        <end position="1027"/>
    </location>
</feature>
<dbReference type="EMBL" id="FNAK01000002">
    <property type="protein sequence ID" value="SDD51642.1"/>
    <property type="molecule type" value="Genomic_DNA"/>
</dbReference>
<evidence type="ECO:0000256" key="3">
    <source>
        <dbReference type="ARBA" id="ARBA00023027"/>
    </source>
</evidence>
<evidence type="ECO:0000313" key="11">
    <source>
        <dbReference type="EMBL" id="SDD51642.1"/>
    </source>
</evidence>
<accession>A0A1G6VDE1</accession>
<dbReference type="SUPFAM" id="SSF81935">
    <property type="entry name" value="N-terminal domain of bifunctional PutA protein"/>
    <property type="match status" value="1"/>
</dbReference>
<dbReference type="GO" id="GO:0004657">
    <property type="term" value="F:proline dehydrogenase activity"/>
    <property type="evidence" value="ECO:0007669"/>
    <property type="project" value="UniProtKB-UniRule"/>
</dbReference>
<dbReference type="Pfam" id="PF00171">
    <property type="entry name" value="Aldedh"/>
    <property type="match status" value="1"/>
</dbReference>
<feature type="active site" evidence="6">
    <location>
        <position position="835"/>
    </location>
</feature>
<dbReference type="PANTHER" id="PTHR42862:SF1">
    <property type="entry name" value="DELTA-1-PYRROLINE-5-CARBOXYLATE DEHYDROGENASE 2, ISOFORM A-RELATED"/>
    <property type="match status" value="1"/>
</dbReference>
<evidence type="ECO:0000256" key="7">
    <source>
        <dbReference type="SAM" id="MobiDB-lite"/>
    </source>
</evidence>
<dbReference type="NCBIfam" id="TIGR01238">
    <property type="entry name" value="D1pyr5carbox3"/>
    <property type="match status" value="1"/>
</dbReference>
<dbReference type="SUPFAM" id="SSF51730">
    <property type="entry name" value="FAD-linked oxidoreductase"/>
    <property type="match status" value="1"/>
</dbReference>
<gene>
    <name evidence="11" type="ORF">SAMN04488071_0684</name>
</gene>
<keyword evidence="2 5" id="KW-0560">Oxidoreductase</keyword>
<comment type="function">
    <text evidence="5">Oxidizes proline to glutamate for use as a carbon and nitrogen source.</text>
</comment>
<dbReference type="InterPro" id="IPR016161">
    <property type="entry name" value="Ald_DH/histidinol_DH"/>
</dbReference>
<dbReference type="UniPathway" id="UPA00261">
    <property type="reaction ID" value="UER00373"/>
</dbReference>
<dbReference type="GO" id="GO:0003700">
    <property type="term" value="F:DNA-binding transcription factor activity"/>
    <property type="evidence" value="ECO:0007669"/>
    <property type="project" value="InterPro"/>
</dbReference>
<dbReference type="AlphaFoldDB" id="A0A1G6VDE1"/>
<evidence type="ECO:0000256" key="5">
    <source>
        <dbReference type="PIRNR" id="PIRNR000197"/>
    </source>
</evidence>
<dbReference type="FunFam" id="3.40.309.10:FF:000005">
    <property type="entry name" value="1-pyrroline-5-carboxylate dehydrogenase 1"/>
    <property type="match status" value="1"/>
</dbReference>
<dbReference type="InterPro" id="IPR024082">
    <property type="entry name" value="PRODH_PutA_dom_II"/>
</dbReference>
<comment type="similarity">
    <text evidence="5">In the C-terminal section; belongs to the aldehyde dehydrogenase family.</text>
</comment>
<dbReference type="Gene3D" id="1.20.5.460">
    <property type="entry name" value="Single helix bin"/>
    <property type="match status" value="1"/>
</dbReference>
<dbReference type="Gene3D" id="3.40.309.10">
    <property type="entry name" value="Aldehyde Dehydrogenase, Chain A, domain 2"/>
    <property type="match status" value="1"/>
</dbReference>
<comment type="similarity">
    <text evidence="5">In the N-terminal section; belongs to the proline dehydrogenase family.</text>
</comment>
<dbReference type="InterPro" id="IPR029041">
    <property type="entry name" value="FAD-linked_oxidoreductase-like"/>
</dbReference>
<evidence type="ECO:0000259" key="8">
    <source>
        <dbReference type="Pfam" id="PF00171"/>
    </source>
</evidence>
<keyword evidence="5" id="KW-0678">Repressor</keyword>
<feature type="region of interest" description="Disordered" evidence="7">
    <location>
        <begin position="557"/>
        <end position="577"/>
    </location>
</feature>
<keyword evidence="3 5" id="KW-0520">NAD</keyword>
<dbReference type="STRING" id="637679.GCA_001550055_02395"/>
<dbReference type="SUPFAM" id="SSF53720">
    <property type="entry name" value="ALDH-like"/>
    <property type="match status" value="1"/>
</dbReference>
<dbReference type="InterPro" id="IPR050485">
    <property type="entry name" value="Proline_metab_enzyme"/>
</dbReference>
<dbReference type="CDD" id="cd07125">
    <property type="entry name" value="ALDH_PutA-P5CDH"/>
    <property type="match status" value="1"/>
</dbReference>
<keyword evidence="5" id="KW-0804">Transcription</keyword>
<keyword evidence="5" id="KW-0805">Transcription regulation</keyword>
<keyword evidence="5" id="KW-0238">DNA-binding</keyword>
<dbReference type="PROSITE" id="PS00070">
    <property type="entry name" value="ALDEHYDE_DEHYDR_CYS"/>
    <property type="match status" value="1"/>
</dbReference>
<dbReference type="Gene3D" id="3.40.605.10">
    <property type="entry name" value="Aldehyde Dehydrogenase, Chain A, domain 1"/>
    <property type="match status" value="1"/>
</dbReference>
<evidence type="ECO:0000256" key="1">
    <source>
        <dbReference type="ARBA" id="ARBA00004786"/>
    </source>
</evidence>
<evidence type="ECO:0000256" key="2">
    <source>
        <dbReference type="ARBA" id="ARBA00023002"/>
    </source>
</evidence>
<evidence type="ECO:0000313" key="12">
    <source>
        <dbReference type="Proteomes" id="UP000183685"/>
    </source>
</evidence>
<dbReference type="InterPro" id="IPR015590">
    <property type="entry name" value="Aldehyde_DH_dom"/>
</dbReference>
<proteinExistence type="inferred from homology"/>
<dbReference type="InterPro" id="IPR002872">
    <property type="entry name" value="Proline_DH_dom"/>
</dbReference>
<dbReference type="FunFam" id="1.20.5.460:FF:000001">
    <property type="entry name" value="Bifunctional protein PutA"/>
    <property type="match status" value="1"/>
</dbReference>
<name>A0A1G6VDE1_9PROT</name>
<dbReference type="Pfam" id="PF01619">
    <property type="entry name" value="Pro_dh"/>
    <property type="match status" value="1"/>
</dbReference>
<dbReference type="GO" id="GO:0010133">
    <property type="term" value="P:L-proline catabolic process to L-glutamate"/>
    <property type="evidence" value="ECO:0007669"/>
    <property type="project" value="UniProtKB-UniRule"/>
</dbReference>
<dbReference type="InterPro" id="IPR016160">
    <property type="entry name" value="Ald_DH_CS_CYS"/>
</dbReference>
<comment type="pathway">
    <text evidence="1 5">Amino-acid degradation; L-proline degradation into L-glutamate; L-glutamate from L-proline: step 2/2.</text>
</comment>
<dbReference type="NCBIfam" id="NF008869">
    <property type="entry name" value="PRK11904.1"/>
    <property type="match status" value="1"/>
</dbReference>
<dbReference type="InterPro" id="IPR005933">
    <property type="entry name" value="PutA_C"/>
</dbReference>
<dbReference type="InterPro" id="IPR016163">
    <property type="entry name" value="Ald_DH_C"/>
</dbReference>
<keyword evidence="5" id="KW-0285">Flavoprotein</keyword>
<dbReference type="Proteomes" id="UP000183685">
    <property type="component" value="Unassembled WGS sequence"/>
</dbReference>
<dbReference type="EC" id="1.5.5.2" evidence="5"/>
<evidence type="ECO:0000259" key="10">
    <source>
        <dbReference type="Pfam" id="PF14850"/>
    </source>
</evidence>
<comment type="pathway">
    <text evidence="5">Amino-acid degradation; L-proline degradation into L-glutamate; L-glutamate from L-proline: step 1/2.</text>
</comment>
<comment type="cofactor">
    <cofactor evidence="5">
        <name>FAD</name>
        <dbReference type="ChEBI" id="CHEBI:57692"/>
    </cofactor>
</comment>
<keyword evidence="12" id="KW-1185">Reference proteome</keyword>
<dbReference type="GO" id="GO:0009898">
    <property type="term" value="C:cytoplasmic side of plasma membrane"/>
    <property type="evidence" value="ECO:0007669"/>
    <property type="project" value="TreeGrafter"/>
</dbReference>
<reference evidence="11 12" key="1">
    <citation type="submission" date="2016-10" db="EMBL/GenBank/DDBJ databases">
        <authorList>
            <person name="de Groot N.N."/>
        </authorList>
    </citation>
    <scope>NUCLEOTIDE SEQUENCE [LARGE SCALE GENOMIC DNA]</scope>
    <source>
        <strain evidence="11 12">CGMCC 1.9109</strain>
    </source>
</reference>
<comment type="catalytic activity">
    <reaction evidence="4 5">
        <text>L-glutamate 5-semialdehyde + NAD(+) + H2O = L-glutamate + NADH + 2 H(+)</text>
        <dbReference type="Rhea" id="RHEA:30235"/>
        <dbReference type="ChEBI" id="CHEBI:15377"/>
        <dbReference type="ChEBI" id="CHEBI:15378"/>
        <dbReference type="ChEBI" id="CHEBI:29985"/>
        <dbReference type="ChEBI" id="CHEBI:57540"/>
        <dbReference type="ChEBI" id="CHEBI:57945"/>
        <dbReference type="ChEBI" id="CHEBI:58066"/>
        <dbReference type="EC" id="1.2.1.88"/>
    </reaction>
</comment>
<dbReference type="GO" id="GO:0003677">
    <property type="term" value="F:DNA binding"/>
    <property type="evidence" value="ECO:0007669"/>
    <property type="project" value="UniProtKB-KW"/>
</dbReference>
<dbReference type="Gene3D" id="3.20.20.220">
    <property type="match status" value="1"/>
</dbReference>
<dbReference type="InterPro" id="IPR025703">
    <property type="entry name" value="Bifunct_PutA"/>
</dbReference>
<keyword evidence="5" id="KW-0642">Proline metabolism</keyword>